<dbReference type="SUPFAM" id="SSF52172">
    <property type="entry name" value="CheY-like"/>
    <property type="match status" value="1"/>
</dbReference>
<dbReference type="PROSITE" id="PS50110">
    <property type="entry name" value="RESPONSE_REGULATORY"/>
    <property type="match status" value="1"/>
</dbReference>
<proteinExistence type="predicted"/>
<dbReference type="PANTHER" id="PTHR44591:SF3">
    <property type="entry name" value="RESPONSE REGULATORY DOMAIN-CONTAINING PROTEIN"/>
    <property type="match status" value="1"/>
</dbReference>
<evidence type="ECO:0000256" key="1">
    <source>
        <dbReference type="ARBA" id="ARBA00022553"/>
    </source>
</evidence>
<organism evidence="4 5">
    <name type="scientific">Rhizorhabdus histidinilytica</name>
    <dbReference type="NCBI Taxonomy" id="439228"/>
    <lineage>
        <taxon>Bacteria</taxon>
        <taxon>Pseudomonadati</taxon>
        <taxon>Pseudomonadota</taxon>
        <taxon>Alphaproteobacteria</taxon>
        <taxon>Sphingomonadales</taxon>
        <taxon>Sphingomonadaceae</taxon>
        <taxon>Rhizorhabdus</taxon>
    </lineage>
</organism>
<accession>A0A1T5BTS4</accession>
<dbReference type="EMBL" id="FUYM01000003">
    <property type="protein sequence ID" value="SKB50290.1"/>
    <property type="molecule type" value="Genomic_DNA"/>
</dbReference>
<feature type="domain" description="Response regulatory" evidence="3">
    <location>
        <begin position="19"/>
        <end position="131"/>
    </location>
</feature>
<name>A0A1T5BTS4_9SPHN</name>
<reference evidence="5" key="1">
    <citation type="submission" date="2017-02" db="EMBL/GenBank/DDBJ databases">
        <authorList>
            <person name="Varghese N."/>
            <person name="Submissions S."/>
        </authorList>
    </citation>
    <scope>NUCLEOTIDE SEQUENCE [LARGE SCALE GENOMIC DNA]</scope>
    <source>
        <strain evidence="5">UM2</strain>
    </source>
</reference>
<dbReference type="AlphaFoldDB" id="A0A1T5BTS4"/>
<evidence type="ECO:0000259" key="3">
    <source>
        <dbReference type="PROSITE" id="PS50110"/>
    </source>
</evidence>
<dbReference type="PANTHER" id="PTHR44591">
    <property type="entry name" value="STRESS RESPONSE REGULATOR PROTEIN 1"/>
    <property type="match status" value="1"/>
</dbReference>
<dbReference type="Proteomes" id="UP000189818">
    <property type="component" value="Unassembled WGS sequence"/>
</dbReference>
<evidence type="ECO:0000313" key="5">
    <source>
        <dbReference type="Proteomes" id="UP000189818"/>
    </source>
</evidence>
<dbReference type="OrthoDB" id="7428133at2"/>
<dbReference type="CDD" id="cd17546">
    <property type="entry name" value="REC_hyHK_CKI1_RcsC-like"/>
    <property type="match status" value="1"/>
</dbReference>
<dbReference type="InterPro" id="IPR001789">
    <property type="entry name" value="Sig_transdc_resp-reg_receiver"/>
</dbReference>
<dbReference type="SMART" id="SM00448">
    <property type="entry name" value="REC"/>
    <property type="match status" value="1"/>
</dbReference>
<keyword evidence="5" id="KW-1185">Reference proteome</keyword>
<dbReference type="STRING" id="439228.SAMN06295920_103255"/>
<dbReference type="InterPro" id="IPR011006">
    <property type="entry name" value="CheY-like_superfamily"/>
</dbReference>
<dbReference type="Pfam" id="PF00072">
    <property type="entry name" value="Response_reg"/>
    <property type="match status" value="1"/>
</dbReference>
<keyword evidence="1 2" id="KW-0597">Phosphoprotein</keyword>
<dbReference type="InterPro" id="IPR050595">
    <property type="entry name" value="Bact_response_regulator"/>
</dbReference>
<feature type="modified residue" description="4-aspartylphosphate" evidence="2">
    <location>
        <position position="68"/>
    </location>
</feature>
<evidence type="ECO:0000313" key="4">
    <source>
        <dbReference type="EMBL" id="SKB50290.1"/>
    </source>
</evidence>
<sequence length="233" mass="24616">MIVGYYNFLGLASMRENYGILLVDDEPAYRAIVSALLRSLPIDIDHAADRAAALRSLAVRRYDLILVDIELGRDDGREVAAVLRGADCPILAFTGLHPAEGERYFTDHGFDGWIAKPFEGRTLVAAVCRWLGDGVPSTEAPAEGGQLSALLGADGAASMIGRLHANLAEAVAQIDGGADARPIGHRMGGLAGTLGFPTLSAAWLSLQDDRAAWPTVRALTIEAIARAQGSAPD</sequence>
<protein>
    <submittedName>
        <fullName evidence="4">Response regulator receiver domain-containing protein</fullName>
    </submittedName>
</protein>
<dbReference type="Gene3D" id="3.40.50.2300">
    <property type="match status" value="1"/>
</dbReference>
<gene>
    <name evidence="4" type="ORF">SAMN06295920_103255</name>
</gene>
<dbReference type="GO" id="GO:0000160">
    <property type="term" value="P:phosphorelay signal transduction system"/>
    <property type="evidence" value="ECO:0007669"/>
    <property type="project" value="InterPro"/>
</dbReference>
<evidence type="ECO:0000256" key="2">
    <source>
        <dbReference type="PROSITE-ProRule" id="PRU00169"/>
    </source>
</evidence>